<evidence type="ECO:0000313" key="1">
    <source>
        <dbReference type="EMBL" id="NWH03432.1"/>
    </source>
</evidence>
<gene>
    <name evidence="1" type="ORF">HXW94_00210</name>
</gene>
<sequence length="169" mass="18339">MRFLLTGLIWIVFVGGLWGYTTQRDAALPQGPAQPAAPKVLSGSYVLEITPSFSIEKDPFALALDDDASQPPGLEIRLNGRLLEVNAEQIKRGQVIRITKNLNLSQGFNEFYVKASPPMAETDLDHGLRVRLLDRGGPVVDQTVWGSSGSVVAGTVSFSLAAHKEEVHD</sequence>
<organism evidence="1 2">
    <name type="scientific">Desulfobacter latus</name>
    <dbReference type="NCBI Taxonomy" id="2292"/>
    <lineage>
        <taxon>Bacteria</taxon>
        <taxon>Pseudomonadati</taxon>
        <taxon>Thermodesulfobacteriota</taxon>
        <taxon>Desulfobacteria</taxon>
        <taxon>Desulfobacterales</taxon>
        <taxon>Desulfobacteraceae</taxon>
        <taxon>Desulfobacter</taxon>
    </lineage>
</organism>
<proteinExistence type="predicted"/>
<dbReference type="RefSeq" id="WP_178364889.1">
    <property type="nucleotide sequence ID" value="NZ_JACADJ010000001.1"/>
</dbReference>
<dbReference type="AlphaFoldDB" id="A0A850T2M0"/>
<protein>
    <submittedName>
        <fullName evidence="1">Uncharacterized protein</fullName>
    </submittedName>
</protein>
<reference evidence="1 2" key="1">
    <citation type="submission" date="2020-06" db="EMBL/GenBank/DDBJ databases">
        <title>High-quality draft genome of sulfate reducer Desulfobacter latus type strain AcrS2 isolated from marine sediment.</title>
        <authorList>
            <person name="Hoppe M."/>
            <person name="Larsen C.K."/>
            <person name="Marshall I.P.G."/>
            <person name="Schramm A."/>
            <person name="Marietou A.G."/>
        </authorList>
    </citation>
    <scope>NUCLEOTIDE SEQUENCE [LARGE SCALE GENOMIC DNA]</scope>
    <source>
        <strain evidence="1 2">AcRS2</strain>
    </source>
</reference>
<name>A0A850T2M0_9BACT</name>
<dbReference type="Proteomes" id="UP000553343">
    <property type="component" value="Unassembled WGS sequence"/>
</dbReference>
<keyword evidence="2" id="KW-1185">Reference proteome</keyword>
<evidence type="ECO:0000313" key="2">
    <source>
        <dbReference type="Proteomes" id="UP000553343"/>
    </source>
</evidence>
<accession>A0A850T2M0</accession>
<comment type="caution">
    <text evidence="1">The sequence shown here is derived from an EMBL/GenBank/DDBJ whole genome shotgun (WGS) entry which is preliminary data.</text>
</comment>
<dbReference type="EMBL" id="JACADJ010000001">
    <property type="protein sequence ID" value="NWH03432.1"/>
    <property type="molecule type" value="Genomic_DNA"/>
</dbReference>